<dbReference type="InterPro" id="IPR001638">
    <property type="entry name" value="Solute-binding_3/MltF_N"/>
</dbReference>
<organism evidence="3 4">
    <name type="scientific">Chelativorans composti</name>
    <dbReference type="NCBI Taxonomy" id="768533"/>
    <lineage>
        <taxon>Bacteria</taxon>
        <taxon>Pseudomonadati</taxon>
        <taxon>Pseudomonadota</taxon>
        <taxon>Alphaproteobacteria</taxon>
        <taxon>Hyphomicrobiales</taxon>
        <taxon>Phyllobacteriaceae</taxon>
        <taxon>Chelativorans</taxon>
    </lineage>
</organism>
<feature type="domain" description="Solute-binding protein family 3/N-terminal" evidence="2">
    <location>
        <begin position="43"/>
        <end position="263"/>
    </location>
</feature>
<dbReference type="Gene3D" id="3.40.190.10">
    <property type="entry name" value="Periplasmic binding protein-like II"/>
    <property type="match status" value="2"/>
</dbReference>
<comment type="similarity">
    <text evidence="1">Belongs to the bacterial solute-binding protein SsuA/TauA family.</text>
</comment>
<evidence type="ECO:0000313" key="3">
    <source>
        <dbReference type="EMBL" id="MFD2260753.1"/>
    </source>
</evidence>
<dbReference type="Pfam" id="PF09084">
    <property type="entry name" value="NMT1"/>
    <property type="match status" value="1"/>
</dbReference>
<proteinExistence type="inferred from homology"/>
<dbReference type="CDD" id="cd01008">
    <property type="entry name" value="PBP2_NrtA_SsuA_CpmA_like"/>
    <property type="match status" value="1"/>
</dbReference>
<reference evidence="4" key="1">
    <citation type="journal article" date="2019" name="Int. J. Syst. Evol. Microbiol.">
        <title>The Global Catalogue of Microorganisms (GCM) 10K type strain sequencing project: providing services to taxonomists for standard genome sequencing and annotation.</title>
        <authorList>
            <consortium name="The Broad Institute Genomics Platform"/>
            <consortium name="The Broad Institute Genome Sequencing Center for Infectious Disease"/>
            <person name="Wu L."/>
            <person name="Ma J."/>
        </authorList>
    </citation>
    <scope>NUCLEOTIDE SEQUENCE [LARGE SCALE GENOMIC DNA]</scope>
    <source>
        <strain evidence="4">KCTC 23707</strain>
    </source>
</reference>
<dbReference type="PROSITE" id="PS51318">
    <property type="entry name" value="TAT"/>
    <property type="match status" value="1"/>
</dbReference>
<dbReference type="InterPro" id="IPR015168">
    <property type="entry name" value="SsuA/THI5"/>
</dbReference>
<dbReference type="SMART" id="SM00062">
    <property type="entry name" value="PBPb"/>
    <property type="match status" value="1"/>
</dbReference>
<dbReference type="SUPFAM" id="SSF53850">
    <property type="entry name" value="Periplasmic binding protein-like II"/>
    <property type="match status" value="1"/>
</dbReference>
<sequence length="356" mass="38139">MTPSNLEFPDMHKLDRRQFLLTGASAVAASTLPLPLLAADLPEVTIAIIGDGRSGPWAAAQANITGYDFAKAVGANIRWQPGFTASLPVMEAIRSGDVDFTFATSTALVNAIDVGIPIIPVAAFPLPVNTVDGLARADSGIRNATDLRGRRVGYQRGTTGHFSLLKYLEQAGVGFDEIEGVSLSGSEGFTALSQGEIDAWFHWQPAATIGLARLGDAVVKLENVPTYDYAFYIAREGFYEKHPEVAVRLAVAVREVQRRINADPAGTVALWAANGGFEAGSIEARAFEQLLAEKRTSESTAVDLHPADERAARATQVLADSFHEHGVLPRKVDVAAFLLDPRFDDLRNTLASALEA</sequence>
<dbReference type="Proteomes" id="UP001597373">
    <property type="component" value="Unassembled WGS sequence"/>
</dbReference>
<dbReference type="EMBL" id="JBHUIR010000051">
    <property type="protein sequence ID" value="MFD2260753.1"/>
    <property type="molecule type" value="Genomic_DNA"/>
</dbReference>
<accession>A0ABW5DI41</accession>
<keyword evidence="4" id="KW-1185">Reference proteome</keyword>
<gene>
    <name evidence="3" type="ORF">ACFSMZ_13415</name>
</gene>
<evidence type="ECO:0000259" key="2">
    <source>
        <dbReference type="SMART" id="SM00062"/>
    </source>
</evidence>
<dbReference type="InterPro" id="IPR006311">
    <property type="entry name" value="TAT_signal"/>
</dbReference>
<dbReference type="RefSeq" id="WP_345099949.1">
    <property type="nucleotide sequence ID" value="NZ_BAABGS010000072.1"/>
</dbReference>
<dbReference type="PANTHER" id="PTHR30024">
    <property type="entry name" value="ALIPHATIC SULFONATES-BINDING PROTEIN-RELATED"/>
    <property type="match status" value="1"/>
</dbReference>
<evidence type="ECO:0000256" key="1">
    <source>
        <dbReference type="ARBA" id="ARBA00010742"/>
    </source>
</evidence>
<evidence type="ECO:0000313" key="4">
    <source>
        <dbReference type="Proteomes" id="UP001597373"/>
    </source>
</evidence>
<protein>
    <submittedName>
        <fullName evidence="3">NrtA/SsuA/CpmA family ABC transporter substrate-binding protein</fullName>
    </submittedName>
</protein>
<dbReference type="PANTHER" id="PTHR30024:SF42">
    <property type="entry name" value="ALIPHATIC SULFONATES-BINDING PROTEIN-RELATED"/>
    <property type="match status" value="1"/>
</dbReference>
<name>A0ABW5DI41_9HYPH</name>
<comment type="caution">
    <text evidence="3">The sequence shown here is derived from an EMBL/GenBank/DDBJ whole genome shotgun (WGS) entry which is preliminary data.</text>
</comment>